<feature type="domain" description="ABC transporter" evidence="3">
    <location>
        <begin position="1"/>
        <end position="87"/>
    </location>
</feature>
<organism evidence="4 5">
    <name type="scientific">Leptotrombidium deliense</name>
    <dbReference type="NCBI Taxonomy" id="299467"/>
    <lineage>
        <taxon>Eukaryota</taxon>
        <taxon>Metazoa</taxon>
        <taxon>Ecdysozoa</taxon>
        <taxon>Arthropoda</taxon>
        <taxon>Chelicerata</taxon>
        <taxon>Arachnida</taxon>
        <taxon>Acari</taxon>
        <taxon>Acariformes</taxon>
        <taxon>Trombidiformes</taxon>
        <taxon>Prostigmata</taxon>
        <taxon>Anystina</taxon>
        <taxon>Parasitengona</taxon>
        <taxon>Trombiculoidea</taxon>
        <taxon>Trombiculidae</taxon>
        <taxon>Leptotrombidium</taxon>
    </lineage>
</organism>
<dbReference type="GO" id="GO:0016020">
    <property type="term" value="C:membrane"/>
    <property type="evidence" value="ECO:0007669"/>
    <property type="project" value="InterPro"/>
</dbReference>
<dbReference type="SUPFAM" id="SSF52540">
    <property type="entry name" value="P-loop containing nucleoside triphosphate hydrolases"/>
    <property type="match status" value="1"/>
</dbReference>
<evidence type="ECO:0000256" key="1">
    <source>
        <dbReference type="ARBA" id="ARBA00022448"/>
    </source>
</evidence>
<evidence type="ECO:0000256" key="2">
    <source>
        <dbReference type="ARBA" id="ARBA00022737"/>
    </source>
</evidence>
<feature type="non-terminal residue" evidence="4">
    <location>
        <position position="293"/>
    </location>
</feature>
<keyword evidence="2" id="KW-0677">Repeat</keyword>
<name>A0A443RUE4_9ACAR</name>
<dbReference type="AlphaFoldDB" id="A0A443RUE4"/>
<reference evidence="4 5" key="1">
    <citation type="journal article" date="2018" name="Gigascience">
        <title>Genomes of trombidid mites reveal novel predicted allergens and laterally-transferred genes associated with secondary metabolism.</title>
        <authorList>
            <person name="Dong X."/>
            <person name="Chaisiri K."/>
            <person name="Xia D."/>
            <person name="Armstrong S.D."/>
            <person name="Fang Y."/>
            <person name="Donnelly M.J."/>
            <person name="Kadowaki T."/>
            <person name="McGarry J.W."/>
            <person name="Darby A.C."/>
            <person name="Makepeace B.L."/>
        </authorList>
    </citation>
    <scope>NUCLEOTIDE SEQUENCE [LARGE SCALE GENOMIC DNA]</scope>
    <source>
        <strain evidence="4">UoL-UT</strain>
    </source>
</reference>
<dbReference type="GO" id="GO:0016887">
    <property type="term" value="F:ATP hydrolysis activity"/>
    <property type="evidence" value="ECO:0007669"/>
    <property type="project" value="InterPro"/>
</dbReference>
<comment type="caution">
    <text evidence="4">The sequence shown here is derived from an EMBL/GenBank/DDBJ whole genome shotgun (WGS) entry which is preliminary data.</text>
</comment>
<dbReference type="STRING" id="299467.A0A443RUE4"/>
<dbReference type="GO" id="GO:0005319">
    <property type="term" value="F:lipid transporter activity"/>
    <property type="evidence" value="ECO:0007669"/>
    <property type="project" value="TreeGrafter"/>
</dbReference>
<dbReference type="VEuPathDB" id="VectorBase:LDEU013078"/>
<sequence length="293" mass="32976">KSVGLCPQTNNHFEQLTVEEHLYFFGLIKGYNLSNIGPEIDRVLKLLNIEDKRYFKPSEISGGMQRKLQLGITFIGGSKILILDEPSSGLDVETRRTVWDLLLSIRDQHAILITTHHMEEADALGDRIAIMSQGEVKCSGSPIFLKRVFGVGYFIRVAKTNTFDKANCEQAIRNHLKSAKLQKDSTNEILFSFKKDETAKLPGLFDELQDSERKQRLGIASVGISVTSMDDVFLRVGMLFDKKNSDVKSKPSLSQLLVSDRTPKSAFGGLLLKRFHNIKRQPFTILFFIGLIA</sequence>
<dbReference type="InterPro" id="IPR026082">
    <property type="entry name" value="ABCA"/>
</dbReference>
<dbReference type="OrthoDB" id="6513039at2759"/>
<dbReference type="InterPro" id="IPR003439">
    <property type="entry name" value="ABC_transporter-like_ATP-bd"/>
</dbReference>
<gene>
    <name evidence="4" type="ORF">B4U80_05554</name>
</gene>
<feature type="non-terminal residue" evidence="4">
    <location>
        <position position="1"/>
    </location>
</feature>
<keyword evidence="1" id="KW-0813">Transport</keyword>
<keyword evidence="5" id="KW-1185">Reference proteome</keyword>
<keyword evidence="4" id="KW-0547">Nucleotide-binding</keyword>
<dbReference type="Pfam" id="PF00005">
    <property type="entry name" value="ABC_tran"/>
    <property type="match status" value="1"/>
</dbReference>
<dbReference type="PANTHER" id="PTHR19229">
    <property type="entry name" value="ATP-BINDING CASSETTE TRANSPORTER SUBFAMILY A ABCA"/>
    <property type="match status" value="1"/>
</dbReference>
<dbReference type="EMBL" id="NCKV01031931">
    <property type="protein sequence ID" value="RWS18962.1"/>
    <property type="molecule type" value="Genomic_DNA"/>
</dbReference>
<evidence type="ECO:0000259" key="3">
    <source>
        <dbReference type="Pfam" id="PF00005"/>
    </source>
</evidence>
<protein>
    <submittedName>
        <fullName evidence="4">ATP-binding cassette sub-family A member 1-like protein</fullName>
    </submittedName>
</protein>
<dbReference type="GO" id="GO:0140359">
    <property type="term" value="F:ABC-type transporter activity"/>
    <property type="evidence" value="ECO:0007669"/>
    <property type="project" value="InterPro"/>
</dbReference>
<evidence type="ECO:0000313" key="4">
    <source>
        <dbReference type="EMBL" id="RWS18962.1"/>
    </source>
</evidence>
<dbReference type="Proteomes" id="UP000288716">
    <property type="component" value="Unassembled WGS sequence"/>
</dbReference>
<dbReference type="Gene3D" id="3.40.50.300">
    <property type="entry name" value="P-loop containing nucleotide triphosphate hydrolases"/>
    <property type="match status" value="1"/>
</dbReference>
<evidence type="ECO:0000313" key="5">
    <source>
        <dbReference type="Proteomes" id="UP000288716"/>
    </source>
</evidence>
<accession>A0A443RUE4</accession>
<dbReference type="InterPro" id="IPR027417">
    <property type="entry name" value="P-loop_NTPase"/>
</dbReference>
<dbReference type="GO" id="GO:0005524">
    <property type="term" value="F:ATP binding"/>
    <property type="evidence" value="ECO:0007669"/>
    <property type="project" value="UniProtKB-KW"/>
</dbReference>
<keyword evidence="4" id="KW-0067">ATP-binding</keyword>
<proteinExistence type="predicted"/>
<dbReference type="PANTHER" id="PTHR19229:SF36">
    <property type="entry name" value="ATP-BINDING CASSETTE SUB-FAMILY A MEMBER 2"/>
    <property type="match status" value="1"/>
</dbReference>